<dbReference type="EMBL" id="UINC01078612">
    <property type="protein sequence ID" value="SVC19852.1"/>
    <property type="molecule type" value="Genomic_DNA"/>
</dbReference>
<evidence type="ECO:0000313" key="1">
    <source>
        <dbReference type="EMBL" id="SVC19852.1"/>
    </source>
</evidence>
<gene>
    <name evidence="1" type="ORF">METZ01_LOCUS272706</name>
</gene>
<accession>A0A382K8V2</accession>
<name>A0A382K8V2_9ZZZZ</name>
<protein>
    <submittedName>
        <fullName evidence="1">Uncharacterized protein</fullName>
    </submittedName>
</protein>
<proteinExistence type="predicted"/>
<dbReference type="AlphaFoldDB" id="A0A382K8V2"/>
<reference evidence="1" key="1">
    <citation type="submission" date="2018-05" db="EMBL/GenBank/DDBJ databases">
        <authorList>
            <person name="Lanie J.A."/>
            <person name="Ng W.-L."/>
            <person name="Kazmierczak K.M."/>
            <person name="Andrzejewski T.M."/>
            <person name="Davidsen T.M."/>
            <person name="Wayne K.J."/>
            <person name="Tettelin H."/>
            <person name="Glass J.I."/>
            <person name="Rusch D."/>
            <person name="Podicherti R."/>
            <person name="Tsui H.-C.T."/>
            <person name="Winkler M.E."/>
        </authorList>
    </citation>
    <scope>NUCLEOTIDE SEQUENCE</scope>
</reference>
<organism evidence="1">
    <name type="scientific">marine metagenome</name>
    <dbReference type="NCBI Taxonomy" id="408172"/>
    <lineage>
        <taxon>unclassified sequences</taxon>
        <taxon>metagenomes</taxon>
        <taxon>ecological metagenomes</taxon>
    </lineage>
</organism>
<sequence length="39" mass="4467">MQVFIVLYFNLLFINSETTAVQAPQSPDAQPSFVPFRFC</sequence>